<dbReference type="Proteomes" id="UP000805193">
    <property type="component" value="Unassembled WGS sequence"/>
</dbReference>
<gene>
    <name evidence="1" type="ORF">HPB47_022313</name>
</gene>
<name>A0AC60QBX1_IXOPE</name>
<dbReference type="EMBL" id="JABSTQ010009282">
    <property type="protein sequence ID" value="KAG0430856.1"/>
    <property type="molecule type" value="Genomic_DNA"/>
</dbReference>
<accession>A0AC60QBX1</accession>
<organism evidence="1 2">
    <name type="scientific">Ixodes persulcatus</name>
    <name type="common">Taiga tick</name>
    <dbReference type="NCBI Taxonomy" id="34615"/>
    <lineage>
        <taxon>Eukaryota</taxon>
        <taxon>Metazoa</taxon>
        <taxon>Ecdysozoa</taxon>
        <taxon>Arthropoda</taxon>
        <taxon>Chelicerata</taxon>
        <taxon>Arachnida</taxon>
        <taxon>Acari</taxon>
        <taxon>Parasitiformes</taxon>
        <taxon>Ixodida</taxon>
        <taxon>Ixodoidea</taxon>
        <taxon>Ixodidae</taxon>
        <taxon>Ixodinae</taxon>
        <taxon>Ixodes</taxon>
    </lineage>
</organism>
<sequence>MAVTTAAALAAKHKRDKFLVDLVRLGMAAPARRDSADVQPVQRRVDGASERKDRACCLRCCGRSYGPGRRVILDQRRRVCARFEEASALHRARPRRSRPDQPDPESERLLRSQARHRVGVGNWSPRVLEDPGPGLHLSFRELYDGRLGVLAGAYNRGLPFATCLKDLRSILLLAAKASRQDLPSISLDQHCGGGEMAAHFQPANGRTARAINISPHSRHRMVRVLRCPNQKRIHQPTRLHAPAEGLHNRTGAASPKRPLWPVDNRLQPLFFSFEALKRKRRTCAPWVADSTQKRPMLDKDVSSGHRLLWERYAERAGCGYGRAHATCAPWVADSTQKRPMLDKDVSSGHRLLWERYAERAGCGYGRAHAYDRNSCQPLCRGSEPPGEDGTFSSRLSSRYMKWSHLSPPQIPRASPP</sequence>
<protein>
    <submittedName>
        <fullName evidence="1">Uncharacterized protein</fullName>
    </submittedName>
</protein>
<evidence type="ECO:0000313" key="2">
    <source>
        <dbReference type="Proteomes" id="UP000805193"/>
    </source>
</evidence>
<proteinExistence type="predicted"/>
<comment type="caution">
    <text evidence="1">The sequence shown here is derived from an EMBL/GenBank/DDBJ whole genome shotgun (WGS) entry which is preliminary data.</text>
</comment>
<keyword evidence="2" id="KW-1185">Reference proteome</keyword>
<evidence type="ECO:0000313" key="1">
    <source>
        <dbReference type="EMBL" id="KAG0430856.1"/>
    </source>
</evidence>
<reference evidence="1 2" key="1">
    <citation type="journal article" date="2020" name="Cell">
        <title>Large-Scale Comparative Analyses of Tick Genomes Elucidate Their Genetic Diversity and Vector Capacities.</title>
        <authorList>
            <consortium name="Tick Genome and Microbiome Consortium (TIGMIC)"/>
            <person name="Jia N."/>
            <person name="Wang J."/>
            <person name="Shi W."/>
            <person name="Du L."/>
            <person name="Sun Y."/>
            <person name="Zhan W."/>
            <person name="Jiang J.F."/>
            <person name="Wang Q."/>
            <person name="Zhang B."/>
            <person name="Ji P."/>
            <person name="Bell-Sakyi L."/>
            <person name="Cui X.M."/>
            <person name="Yuan T.T."/>
            <person name="Jiang B.G."/>
            <person name="Yang W.F."/>
            <person name="Lam T.T."/>
            <person name="Chang Q.C."/>
            <person name="Ding S.J."/>
            <person name="Wang X.J."/>
            <person name="Zhu J.G."/>
            <person name="Ruan X.D."/>
            <person name="Zhao L."/>
            <person name="Wei J.T."/>
            <person name="Ye R.Z."/>
            <person name="Que T.C."/>
            <person name="Du C.H."/>
            <person name="Zhou Y.H."/>
            <person name="Cheng J.X."/>
            <person name="Dai P.F."/>
            <person name="Guo W.B."/>
            <person name="Han X.H."/>
            <person name="Huang E.J."/>
            <person name="Li L.F."/>
            <person name="Wei W."/>
            <person name="Gao Y.C."/>
            <person name="Liu J.Z."/>
            <person name="Shao H.Z."/>
            <person name="Wang X."/>
            <person name="Wang C.C."/>
            <person name="Yang T.C."/>
            <person name="Huo Q.B."/>
            <person name="Li W."/>
            <person name="Chen H.Y."/>
            <person name="Chen S.E."/>
            <person name="Zhou L.G."/>
            <person name="Ni X.B."/>
            <person name="Tian J.H."/>
            <person name="Sheng Y."/>
            <person name="Liu T."/>
            <person name="Pan Y.S."/>
            <person name="Xia L.Y."/>
            <person name="Li J."/>
            <person name="Zhao F."/>
            <person name="Cao W.C."/>
        </authorList>
    </citation>
    <scope>NUCLEOTIDE SEQUENCE [LARGE SCALE GENOMIC DNA]</scope>
    <source>
        <strain evidence="1">Iper-2018</strain>
    </source>
</reference>